<proteinExistence type="predicted"/>
<comment type="caution">
    <text evidence="2">The sequence shown here is derived from an EMBL/GenBank/DDBJ whole genome shotgun (WGS) entry which is preliminary data.</text>
</comment>
<sequence>MGKGRKCLKLLIHIARLQLQLSAGFSWARNSWAVEGPAASTTNTFHRLRLLRRRPTLIFFLPPLSPGGPIFSRSLLKPKSKPSHHSIRIPLNGKVVEEEEEEVSKTRLLVQNVPWTRFDPCLRIIVLLLMLRWVSASVYSLSNSSLGFTF</sequence>
<reference evidence="2" key="2">
    <citation type="journal article" date="2024" name="Plant">
        <title>Genomic evolution and insights into agronomic trait innovations of Sesamum species.</title>
        <authorList>
            <person name="Miao H."/>
            <person name="Wang L."/>
            <person name="Qu L."/>
            <person name="Liu H."/>
            <person name="Sun Y."/>
            <person name="Le M."/>
            <person name="Wang Q."/>
            <person name="Wei S."/>
            <person name="Zheng Y."/>
            <person name="Lin W."/>
            <person name="Duan Y."/>
            <person name="Cao H."/>
            <person name="Xiong S."/>
            <person name="Wang X."/>
            <person name="Wei L."/>
            <person name="Li C."/>
            <person name="Ma Q."/>
            <person name="Ju M."/>
            <person name="Zhao R."/>
            <person name="Li G."/>
            <person name="Mu C."/>
            <person name="Tian Q."/>
            <person name="Mei H."/>
            <person name="Zhang T."/>
            <person name="Gao T."/>
            <person name="Zhang H."/>
        </authorList>
    </citation>
    <scope>NUCLEOTIDE SEQUENCE</scope>
    <source>
        <strain evidence="2">G01</strain>
    </source>
</reference>
<gene>
    <name evidence="2" type="ORF">Sangu_1907200</name>
</gene>
<reference evidence="2" key="1">
    <citation type="submission" date="2020-06" db="EMBL/GenBank/DDBJ databases">
        <authorList>
            <person name="Li T."/>
            <person name="Hu X."/>
            <person name="Zhang T."/>
            <person name="Song X."/>
            <person name="Zhang H."/>
            <person name="Dai N."/>
            <person name="Sheng W."/>
            <person name="Hou X."/>
            <person name="Wei L."/>
        </authorList>
    </citation>
    <scope>NUCLEOTIDE SEQUENCE</scope>
    <source>
        <strain evidence="2">G01</strain>
        <tissue evidence="2">Leaf</tissue>
    </source>
</reference>
<feature type="signal peptide" evidence="1">
    <location>
        <begin position="1"/>
        <end position="33"/>
    </location>
</feature>
<keyword evidence="1" id="KW-0732">Signal</keyword>
<evidence type="ECO:0000313" key="2">
    <source>
        <dbReference type="EMBL" id="KAL0322879.1"/>
    </source>
</evidence>
<evidence type="ECO:0000256" key="1">
    <source>
        <dbReference type="SAM" id="SignalP"/>
    </source>
</evidence>
<dbReference type="EMBL" id="JACGWK010000012">
    <property type="protein sequence ID" value="KAL0322879.1"/>
    <property type="molecule type" value="Genomic_DNA"/>
</dbReference>
<protein>
    <submittedName>
        <fullName evidence="2">Uncharacterized protein</fullName>
    </submittedName>
</protein>
<accession>A0AAW2LUK5</accession>
<organism evidence="2">
    <name type="scientific">Sesamum angustifolium</name>
    <dbReference type="NCBI Taxonomy" id="2727405"/>
    <lineage>
        <taxon>Eukaryota</taxon>
        <taxon>Viridiplantae</taxon>
        <taxon>Streptophyta</taxon>
        <taxon>Embryophyta</taxon>
        <taxon>Tracheophyta</taxon>
        <taxon>Spermatophyta</taxon>
        <taxon>Magnoliopsida</taxon>
        <taxon>eudicotyledons</taxon>
        <taxon>Gunneridae</taxon>
        <taxon>Pentapetalae</taxon>
        <taxon>asterids</taxon>
        <taxon>lamiids</taxon>
        <taxon>Lamiales</taxon>
        <taxon>Pedaliaceae</taxon>
        <taxon>Sesamum</taxon>
    </lineage>
</organism>
<feature type="chain" id="PRO_5043946349" evidence="1">
    <location>
        <begin position="34"/>
        <end position="150"/>
    </location>
</feature>
<dbReference type="AlphaFoldDB" id="A0AAW2LUK5"/>
<name>A0AAW2LUK5_9LAMI</name>